<evidence type="ECO:0000313" key="1">
    <source>
        <dbReference type="EMBL" id="KDQ29961.1"/>
    </source>
</evidence>
<dbReference type="AlphaFoldDB" id="A0A067P266"/>
<dbReference type="VEuPathDB" id="FungiDB:PLEOSDRAFT_1100995"/>
<accession>A0A067P266</accession>
<gene>
    <name evidence="1" type="ORF">PLEOSDRAFT_1100995</name>
</gene>
<name>A0A067P266_PLEO1</name>
<dbReference type="Proteomes" id="UP000027073">
    <property type="component" value="Unassembled WGS sequence"/>
</dbReference>
<dbReference type="HOGENOM" id="CLU_1518489_0_0_1"/>
<protein>
    <submittedName>
        <fullName evidence="1">Uncharacterized protein</fullName>
    </submittedName>
</protein>
<organism evidence="1 2">
    <name type="scientific">Pleurotus ostreatus (strain PC15)</name>
    <name type="common">Oyster mushroom</name>
    <dbReference type="NCBI Taxonomy" id="1137138"/>
    <lineage>
        <taxon>Eukaryota</taxon>
        <taxon>Fungi</taxon>
        <taxon>Dikarya</taxon>
        <taxon>Basidiomycota</taxon>
        <taxon>Agaricomycotina</taxon>
        <taxon>Agaricomycetes</taxon>
        <taxon>Agaricomycetidae</taxon>
        <taxon>Agaricales</taxon>
        <taxon>Pleurotineae</taxon>
        <taxon>Pleurotaceae</taxon>
        <taxon>Pleurotus</taxon>
    </lineage>
</organism>
<reference evidence="2" key="1">
    <citation type="journal article" date="2014" name="Proc. Natl. Acad. Sci. U.S.A.">
        <title>Extensive sampling of basidiomycete genomes demonstrates inadequacy of the white-rot/brown-rot paradigm for wood decay fungi.</title>
        <authorList>
            <person name="Riley R."/>
            <person name="Salamov A.A."/>
            <person name="Brown D.W."/>
            <person name="Nagy L.G."/>
            <person name="Floudas D."/>
            <person name="Held B.W."/>
            <person name="Levasseur A."/>
            <person name="Lombard V."/>
            <person name="Morin E."/>
            <person name="Otillar R."/>
            <person name="Lindquist E.A."/>
            <person name="Sun H."/>
            <person name="LaButti K.M."/>
            <person name="Schmutz J."/>
            <person name="Jabbour D."/>
            <person name="Luo H."/>
            <person name="Baker S.E."/>
            <person name="Pisabarro A.G."/>
            <person name="Walton J.D."/>
            <person name="Blanchette R.A."/>
            <person name="Henrissat B."/>
            <person name="Martin F."/>
            <person name="Cullen D."/>
            <person name="Hibbett D.S."/>
            <person name="Grigoriev I.V."/>
        </authorList>
    </citation>
    <scope>NUCLEOTIDE SEQUENCE [LARGE SCALE GENOMIC DNA]</scope>
    <source>
        <strain evidence="2">PC15</strain>
    </source>
</reference>
<proteinExistence type="predicted"/>
<evidence type="ECO:0000313" key="2">
    <source>
        <dbReference type="Proteomes" id="UP000027073"/>
    </source>
</evidence>
<dbReference type="InParanoid" id="A0A067P266"/>
<dbReference type="EMBL" id="KL198006">
    <property type="protein sequence ID" value="KDQ29961.1"/>
    <property type="molecule type" value="Genomic_DNA"/>
</dbReference>
<sequence>MALARPLSVDGRMDLQYQCTLRGDVIAPYSHLEFLAVAITDKITISDVQMMAERLSQKLRYYLQSSGCIPGRDAAAEAFFAATASLGILDIEIERKSGSNNVSPRWSRYCSMEKDTAINFVLPSCDDFQDPLWVDDGVGAAFRHTQSPSRVRHFIHHFALSEGPSAKNHSSIKGTRD</sequence>